<sequence>MAEQNDEGEQKADLDWLYRRGPEEAPDPLAGRPARVTSTFNRADVQRHEQEFLAERARRQAQQQARPAQVQPGGSAQYASRGQQPGGYGAANAVPRHAGSGPTGGGNGAPPRRPVPAPVPATQPPRRRRPRHPVRNFFRTFFIVLLAWLVYTVAVPVRAFASMPQVDWEPAAAGRPSQQPGTAILLVGSDSRENLTEAQKAALGTGDAEGQRTDTIMILYTPPWGGRSVLISVPRDSYVTIPGYGRNKINAAYSFGGAPLLTQTIEGATGLRMDGYMEIGFAGFADMIDAVKGVQVCLDEPMADPLANIDLPAGCQTLNGDNALGYVRHRYGDPEGDLGRAKRQREVIAKVGKKVMSPTTVANPVRWWNVNEALSKAITRGKDMGPGVALGAGRGMVSVAGGKGLTLQVPVSNSSGWSDDGQSVVIWDSARASRMFGLLAQGDTKDMDQFAS</sequence>
<accession>A0A068VPJ2</accession>
<dbReference type="Gene3D" id="3.40.630.190">
    <property type="entry name" value="LCP protein"/>
    <property type="match status" value="1"/>
</dbReference>
<name>A0A068VPJ2_PROFF</name>
<gene>
    <name evidence="5" type="ORF">PFCIRM138_11480</name>
</gene>
<proteinExistence type="inferred from homology"/>
<dbReference type="NCBIfam" id="TIGR00350">
    <property type="entry name" value="lytR_cpsA_psr"/>
    <property type="match status" value="1"/>
</dbReference>
<feature type="compositionally biased region" description="Low complexity" evidence="2">
    <location>
        <begin position="60"/>
        <end position="72"/>
    </location>
</feature>
<dbReference type="Pfam" id="PF03816">
    <property type="entry name" value="LytR_cpsA_psr"/>
    <property type="match status" value="1"/>
</dbReference>
<dbReference type="PANTHER" id="PTHR33392:SF6">
    <property type="entry name" value="POLYISOPRENYL-TEICHOIC ACID--PEPTIDOGLYCAN TEICHOIC ACID TRANSFERASE TAGU"/>
    <property type="match status" value="1"/>
</dbReference>
<comment type="similarity">
    <text evidence="1">Belongs to the LytR/CpsA/Psr (LCP) family.</text>
</comment>
<dbReference type="RefSeq" id="WP_013160648.1">
    <property type="nucleotide sequence ID" value="NZ_CP010341.1"/>
</dbReference>
<feature type="transmembrane region" description="Helical" evidence="3">
    <location>
        <begin position="136"/>
        <end position="154"/>
    </location>
</feature>
<keyword evidence="3" id="KW-0812">Transmembrane</keyword>
<protein>
    <submittedName>
        <fullName evidence="5">Cell envelope-related transcriptional attenuator</fullName>
    </submittedName>
</protein>
<dbReference type="PANTHER" id="PTHR33392">
    <property type="entry name" value="POLYISOPRENYL-TEICHOIC ACID--PEPTIDOGLYCAN TEICHOIC ACID TRANSFERASE TAGU"/>
    <property type="match status" value="1"/>
</dbReference>
<dbReference type="KEGG" id="pfre:RM25_0699"/>
<keyword evidence="3" id="KW-1133">Transmembrane helix</keyword>
<keyword evidence="3" id="KW-0472">Membrane</keyword>
<evidence type="ECO:0000256" key="3">
    <source>
        <dbReference type="SAM" id="Phobius"/>
    </source>
</evidence>
<feature type="region of interest" description="Disordered" evidence="2">
    <location>
        <begin position="1"/>
        <end position="131"/>
    </location>
</feature>
<dbReference type="InterPro" id="IPR050922">
    <property type="entry name" value="LytR/CpsA/Psr_CW_biosynth"/>
</dbReference>
<feature type="domain" description="Cell envelope-related transcriptional attenuator" evidence="4">
    <location>
        <begin position="212"/>
        <end position="355"/>
    </location>
</feature>
<reference evidence="5" key="1">
    <citation type="submission" date="2014-08" db="EMBL/GenBank/DDBJ databases">
        <authorList>
            <person name="Falentin Helene"/>
        </authorList>
    </citation>
    <scope>NUCLEOTIDE SEQUENCE</scope>
</reference>
<dbReference type="PATRIC" id="fig|66712.6.peg.723"/>
<evidence type="ECO:0000313" key="5">
    <source>
        <dbReference type="EMBL" id="CEP27026.1"/>
    </source>
</evidence>
<dbReference type="InterPro" id="IPR004474">
    <property type="entry name" value="LytR_CpsA_psr"/>
</dbReference>
<evidence type="ECO:0000256" key="2">
    <source>
        <dbReference type="SAM" id="MobiDB-lite"/>
    </source>
</evidence>
<organism evidence="5">
    <name type="scientific">Propionibacterium freudenreichii subsp. freudenreichii</name>
    <dbReference type="NCBI Taxonomy" id="66712"/>
    <lineage>
        <taxon>Bacteria</taxon>
        <taxon>Bacillati</taxon>
        <taxon>Actinomycetota</taxon>
        <taxon>Actinomycetes</taxon>
        <taxon>Propionibacteriales</taxon>
        <taxon>Propionibacteriaceae</taxon>
        <taxon>Propionibacterium</taxon>
    </lineage>
</organism>
<dbReference type="EMBL" id="LM676427">
    <property type="protein sequence ID" value="CEP27026.1"/>
    <property type="molecule type" value="Genomic_DNA"/>
</dbReference>
<evidence type="ECO:0000256" key="1">
    <source>
        <dbReference type="ARBA" id="ARBA00006068"/>
    </source>
</evidence>
<evidence type="ECO:0000259" key="4">
    <source>
        <dbReference type="Pfam" id="PF03816"/>
    </source>
</evidence>
<dbReference type="AlphaFoldDB" id="A0A068VPJ2"/>
<feature type="compositionally biased region" description="Pro residues" evidence="2">
    <location>
        <begin position="111"/>
        <end position="123"/>
    </location>
</feature>
<feature type="compositionally biased region" description="Basic and acidic residues" evidence="2">
    <location>
        <begin position="8"/>
        <end position="23"/>
    </location>
</feature>
<feature type="compositionally biased region" description="Basic and acidic residues" evidence="2">
    <location>
        <begin position="44"/>
        <end position="58"/>
    </location>
</feature>